<feature type="compositionally biased region" description="Low complexity" evidence="1">
    <location>
        <begin position="41"/>
        <end position="52"/>
    </location>
</feature>
<feature type="compositionally biased region" description="Basic residues" evidence="1">
    <location>
        <begin position="27"/>
        <end position="37"/>
    </location>
</feature>
<feature type="compositionally biased region" description="Basic and acidic residues" evidence="1">
    <location>
        <begin position="191"/>
        <end position="209"/>
    </location>
</feature>
<evidence type="ECO:0000256" key="1">
    <source>
        <dbReference type="SAM" id="MobiDB-lite"/>
    </source>
</evidence>
<organism evidence="2">
    <name type="scientific">Schistocephalus solidus bunya-like virus</name>
    <dbReference type="NCBI Taxonomy" id="2729338"/>
    <lineage>
        <taxon>Viruses</taxon>
        <taxon>Riboviria</taxon>
        <taxon>Orthornavirae</taxon>
        <taxon>Negarnaviricota</taxon>
        <taxon>Polyploviricotina</taxon>
        <taxon>Ellioviricetes</taxon>
        <taxon>Bunyavirales</taxon>
    </lineage>
</organism>
<feature type="region of interest" description="Disordered" evidence="1">
    <location>
        <begin position="400"/>
        <end position="421"/>
    </location>
</feature>
<feature type="region of interest" description="Disordered" evidence="1">
    <location>
        <begin position="151"/>
        <end position="209"/>
    </location>
</feature>
<name>A0A6M3RSD5_9VIRU</name>
<proteinExistence type="predicted"/>
<reference evidence="2" key="1">
    <citation type="journal article" date="2020" name="ISME J.">
        <title>Characterization of viruses in a tapeworm: phylogenetic position, vertical transmission, and transmission to the parasitized host.</title>
        <authorList>
            <person name="Hahn M.A."/>
            <person name="Rosario K."/>
            <person name="Lucas P."/>
            <person name="Dheilly N.M."/>
        </authorList>
    </citation>
    <scope>NUCLEOTIDE SEQUENCE</scope>
    <source>
        <strain evidence="2">SsBV-SsPool</strain>
    </source>
</reference>
<evidence type="ECO:0000313" key="2">
    <source>
        <dbReference type="EMBL" id="QJD26147.1"/>
    </source>
</evidence>
<feature type="compositionally biased region" description="Basic and acidic residues" evidence="1">
    <location>
        <begin position="405"/>
        <end position="421"/>
    </location>
</feature>
<feature type="region of interest" description="Disordered" evidence="1">
    <location>
        <begin position="233"/>
        <end position="257"/>
    </location>
</feature>
<protein>
    <submittedName>
        <fullName evidence="2">Uncharacterized protein</fullName>
    </submittedName>
</protein>
<dbReference type="EMBL" id="MN803432">
    <property type="protein sequence ID" value="QJD26147.1"/>
    <property type="molecule type" value="Genomic_RNA"/>
</dbReference>
<feature type="region of interest" description="Disordered" evidence="1">
    <location>
        <begin position="346"/>
        <end position="379"/>
    </location>
</feature>
<accession>A0A6M3RSD5</accession>
<feature type="compositionally biased region" description="Basic and acidic residues" evidence="1">
    <location>
        <begin position="351"/>
        <end position="360"/>
    </location>
</feature>
<feature type="region of interest" description="Disordered" evidence="1">
    <location>
        <begin position="13"/>
        <end position="64"/>
    </location>
</feature>
<sequence>MRQLRHQRVQLLLHQGEEGLPGSDKGHLHRHGARRHDRAQQGRQGRGQQHRQGLQERVLPGNRRNDVLPDEEVVAGEVQVPRLADTGADDRPQLRFGAQAPLGLRVLVMRLRDGAVHLRERDLDVQERQQRGGEHLLQELVHGVEGGVRGVDGGQLHLGPQREDQVGAPVQDGQEVVEDDPEVHGRQPPQEGHHHVGPAEDLPPERHEQDVEDEVLLLHRPLLHVDEEELRARGHDADPHGGQGAPGGEREDDGGPVRQQNHALVQRLVLLQGDIVPVRVAEQPADHEAVAEGHGYRGGGQGQGGHMLPIRRHQAHQEEDLHVQDQGASLVGGHVRDPLLHNQQPVEAEQQVERDPEGHLRVTKRQRGRIQVGPDQRDNQHPLLLDLAHAGFQEDVGGVLSEPHQQQDRDHVERRGHGLRH</sequence>